<keyword evidence="7 9" id="KW-0378">Hydrolase</keyword>
<dbReference type="EMBL" id="QVQW01000054">
    <property type="protein sequence ID" value="RKU42602.1"/>
    <property type="molecule type" value="Genomic_DNA"/>
</dbReference>
<feature type="chain" id="PRO_5019571060" description="mannan endo-1,4-beta-mannosidase" evidence="11">
    <location>
        <begin position="18"/>
        <end position="410"/>
    </location>
</feature>
<dbReference type="InterPro" id="IPR045053">
    <property type="entry name" value="MAN-like"/>
</dbReference>
<evidence type="ECO:0000256" key="8">
    <source>
        <dbReference type="ARBA" id="ARBA00023295"/>
    </source>
</evidence>
<dbReference type="PANTHER" id="PTHR31451">
    <property type="match status" value="1"/>
</dbReference>
<comment type="similarity">
    <text evidence="3 9">Belongs to the glycosyl hydrolase 5 (cellulase A) family.</text>
</comment>
<organism evidence="13 14">
    <name type="scientific">Coniochaeta pulveracea</name>
    <dbReference type="NCBI Taxonomy" id="177199"/>
    <lineage>
        <taxon>Eukaryota</taxon>
        <taxon>Fungi</taxon>
        <taxon>Dikarya</taxon>
        <taxon>Ascomycota</taxon>
        <taxon>Pezizomycotina</taxon>
        <taxon>Sordariomycetes</taxon>
        <taxon>Sordariomycetidae</taxon>
        <taxon>Coniochaetales</taxon>
        <taxon>Coniochaetaceae</taxon>
        <taxon>Coniochaeta</taxon>
    </lineage>
</organism>
<feature type="compositionally biased region" description="Low complexity" evidence="10">
    <location>
        <begin position="63"/>
        <end position="106"/>
    </location>
</feature>
<comment type="catalytic activity">
    <reaction evidence="1">
        <text>Random hydrolysis of (1-&gt;4)-beta-D-mannosidic linkages in mannans, galactomannans and glucomannans.</text>
        <dbReference type="EC" id="3.2.1.78"/>
    </reaction>
</comment>
<dbReference type="GO" id="GO:0030248">
    <property type="term" value="F:cellulose binding"/>
    <property type="evidence" value="ECO:0007669"/>
    <property type="project" value="InterPro"/>
</dbReference>
<keyword evidence="6 11" id="KW-0732">Signal</keyword>
<feature type="signal peptide" evidence="11">
    <location>
        <begin position="1"/>
        <end position="17"/>
    </location>
</feature>
<dbReference type="PROSITE" id="PS00562">
    <property type="entry name" value="CBM1_1"/>
    <property type="match status" value="1"/>
</dbReference>
<sequence>MKSTFTNLAVFASVVVGQKSAWEQCGGIGYNGVTNCVNGYACTSYNPYYFQCVPGTSTTVPKTSSTHPATATTTSRITTSSSKVTTTSTAVTSPPTKSTSSVSSTRTTATSAPVATGFAKTNGLLFNIDGVTKYWAGTNCYWCGFLTANGDVDHVFADMAAAGLKIVRVWGFNDVNTIPSDSTVWYQYLSASGSQINTGANGLQRMDYVVSSAQAHGLKLIINFFNNWNDYGGKNAYVNAFGGNGSTWYTNTAAQTQYKTYIKAVVDRYKTSPAVFAWELGNEPRCDGCDTSVIYNWAASTSAYIKSLDSNHMVTIGDEGFGPDSAGDGSYPYQAGAGGYVWTDTLNITTIDFGTFHLYPDSWGQPYDWGNLWVKTHAARCVAANKPCLFEECESFSRCPPSLVTQPDTD</sequence>
<dbReference type="Pfam" id="PF00734">
    <property type="entry name" value="CBM_1"/>
    <property type="match status" value="1"/>
</dbReference>
<evidence type="ECO:0000256" key="7">
    <source>
        <dbReference type="ARBA" id="ARBA00022801"/>
    </source>
</evidence>
<dbReference type="SUPFAM" id="SSF51445">
    <property type="entry name" value="(Trans)glycosidases"/>
    <property type="match status" value="1"/>
</dbReference>
<protein>
    <recommendedName>
        <fullName evidence="4">mannan endo-1,4-beta-mannosidase</fullName>
        <ecNumber evidence="4">3.2.1.78</ecNumber>
    </recommendedName>
</protein>
<dbReference type="GO" id="GO:0046355">
    <property type="term" value="P:mannan catabolic process"/>
    <property type="evidence" value="ECO:0007669"/>
    <property type="project" value="UniProtKB-ARBA"/>
</dbReference>
<evidence type="ECO:0000256" key="9">
    <source>
        <dbReference type="RuleBase" id="RU361153"/>
    </source>
</evidence>
<dbReference type="InterPro" id="IPR035971">
    <property type="entry name" value="CBD_sf"/>
</dbReference>
<evidence type="ECO:0000313" key="13">
    <source>
        <dbReference type="EMBL" id="RKU42602.1"/>
    </source>
</evidence>
<reference evidence="13 14" key="1">
    <citation type="submission" date="2018-08" db="EMBL/GenBank/DDBJ databases">
        <title>Draft genome of the lignicolous fungus Coniochaeta pulveracea.</title>
        <authorList>
            <person name="Borstlap C.J."/>
            <person name="De Witt R.N."/>
            <person name="Botha A."/>
            <person name="Volschenk H."/>
        </authorList>
    </citation>
    <scope>NUCLEOTIDE SEQUENCE [LARGE SCALE GENOMIC DNA]</scope>
    <source>
        <strain evidence="13 14">CAB683</strain>
    </source>
</reference>
<dbReference type="STRING" id="177199.A0A420Y400"/>
<keyword evidence="8 9" id="KW-0326">Glycosidase</keyword>
<dbReference type="Pfam" id="PF00150">
    <property type="entry name" value="Cellulase"/>
    <property type="match status" value="1"/>
</dbReference>
<keyword evidence="14" id="KW-1185">Reference proteome</keyword>
<dbReference type="GO" id="GO:0016985">
    <property type="term" value="F:mannan endo-1,4-beta-mannosidase activity"/>
    <property type="evidence" value="ECO:0007669"/>
    <property type="project" value="UniProtKB-EC"/>
</dbReference>
<feature type="domain" description="CBM1" evidence="12">
    <location>
        <begin position="17"/>
        <end position="53"/>
    </location>
</feature>
<keyword evidence="13" id="KW-0413">Isomerase</keyword>
<evidence type="ECO:0000256" key="10">
    <source>
        <dbReference type="SAM" id="MobiDB-lite"/>
    </source>
</evidence>
<dbReference type="Gene3D" id="3.20.20.80">
    <property type="entry name" value="Glycosidases"/>
    <property type="match status" value="1"/>
</dbReference>
<dbReference type="AlphaFoldDB" id="A0A420Y400"/>
<feature type="region of interest" description="Disordered" evidence="10">
    <location>
        <begin position="59"/>
        <end position="106"/>
    </location>
</feature>
<evidence type="ECO:0000259" key="12">
    <source>
        <dbReference type="PROSITE" id="PS51164"/>
    </source>
</evidence>
<dbReference type="InterPro" id="IPR017853">
    <property type="entry name" value="GH"/>
</dbReference>
<dbReference type="GO" id="GO:0016853">
    <property type="term" value="F:isomerase activity"/>
    <property type="evidence" value="ECO:0007669"/>
    <property type="project" value="UniProtKB-KW"/>
</dbReference>
<gene>
    <name evidence="13" type="primary">MAN1</name>
    <name evidence="13" type="ORF">DL546_004675</name>
</gene>
<accession>A0A420Y400</accession>
<evidence type="ECO:0000256" key="3">
    <source>
        <dbReference type="ARBA" id="ARBA00005641"/>
    </source>
</evidence>
<name>A0A420Y400_9PEZI</name>
<comment type="subcellular location">
    <subcellularLocation>
        <location evidence="2">Secreted</location>
    </subcellularLocation>
</comment>
<evidence type="ECO:0000313" key="14">
    <source>
        <dbReference type="Proteomes" id="UP000275385"/>
    </source>
</evidence>
<evidence type="ECO:0000256" key="11">
    <source>
        <dbReference type="SAM" id="SignalP"/>
    </source>
</evidence>
<evidence type="ECO:0000256" key="4">
    <source>
        <dbReference type="ARBA" id="ARBA00012706"/>
    </source>
</evidence>
<evidence type="ECO:0000256" key="1">
    <source>
        <dbReference type="ARBA" id="ARBA00001678"/>
    </source>
</evidence>
<dbReference type="EC" id="3.2.1.78" evidence="4"/>
<dbReference type="PROSITE" id="PS51164">
    <property type="entry name" value="CBM1_2"/>
    <property type="match status" value="1"/>
</dbReference>
<evidence type="ECO:0000256" key="5">
    <source>
        <dbReference type="ARBA" id="ARBA00022525"/>
    </source>
</evidence>
<dbReference type="Proteomes" id="UP000275385">
    <property type="component" value="Unassembled WGS sequence"/>
</dbReference>
<dbReference type="InterPro" id="IPR000254">
    <property type="entry name" value="CBD"/>
</dbReference>
<dbReference type="SMART" id="SM00236">
    <property type="entry name" value="fCBD"/>
    <property type="match status" value="1"/>
</dbReference>
<evidence type="ECO:0000256" key="6">
    <source>
        <dbReference type="ARBA" id="ARBA00022729"/>
    </source>
</evidence>
<evidence type="ECO:0000256" key="2">
    <source>
        <dbReference type="ARBA" id="ARBA00004613"/>
    </source>
</evidence>
<comment type="caution">
    <text evidence="13">The sequence shown here is derived from an EMBL/GenBank/DDBJ whole genome shotgun (WGS) entry which is preliminary data.</text>
</comment>
<dbReference type="SUPFAM" id="SSF57180">
    <property type="entry name" value="Cellulose-binding domain"/>
    <property type="match status" value="1"/>
</dbReference>
<keyword evidence="5" id="KW-0964">Secreted</keyword>
<dbReference type="InterPro" id="IPR001547">
    <property type="entry name" value="Glyco_hydro_5"/>
</dbReference>
<proteinExistence type="inferred from homology"/>
<dbReference type="GO" id="GO:0005576">
    <property type="term" value="C:extracellular region"/>
    <property type="evidence" value="ECO:0007669"/>
    <property type="project" value="UniProtKB-SubCell"/>
</dbReference>
<dbReference type="OrthoDB" id="406631at2759"/>
<dbReference type="PANTHER" id="PTHR31451:SF39">
    <property type="entry name" value="MANNAN ENDO-1,4-BETA-MANNOSIDASE 1"/>
    <property type="match status" value="1"/>
</dbReference>